<keyword evidence="2" id="KW-1185">Reference proteome</keyword>
<sequence>MKIEGSEENWENRERKEAAVETWRGKIVKALIEGHICQSTVPKLLGVLSI</sequence>
<accession>A0A0J8CM07</accession>
<evidence type="ECO:0000313" key="1">
    <source>
        <dbReference type="EMBL" id="KMT13058.1"/>
    </source>
</evidence>
<reference evidence="1 2" key="1">
    <citation type="journal article" date="2014" name="Nature">
        <title>The genome of the recently domesticated crop plant sugar beet (Beta vulgaris).</title>
        <authorList>
            <person name="Dohm J.C."/>
            <person name="Minoche A.E."/>
            <person name="Holtgrawe D."/>
            <person name="Capella-Gutierrez S."/>
            <person name="Zakrzewski F."/>
            <person name="Tafer H."/>
            <person name="Rupp O."/>
            <person name="Sorensen T.R."/>
            <person name="Stracke R."/>
            <person name="Reinhardt R."/>
            <person name="Goesmann A."/>
            <person name="Kraft T."/>
            <person name="Schulz B."/>
            <person name="Stadler P.F."/>
            <person name="Schmidt T."/>
            <person name="Gabaldon T."/>
            <person name="Lehrach H."/>
            <person name="Weisshaar B."/>
            <person name="Himmelbauer H."/>
        </authorList>
    </citation>
    <scope>NUCLEOTIDE SEQUENCE [LARGE SCALE GENOMIC DNA]</scope>
    <source>
        <tissue evidence="1">Taproot</tissue>
    </source>
</reference>
<evidence type="ECO:0000313" key="2">
    <source>
        <dbReference type="Proteomes" id="UP000035740"/>
    </source>
</evidence>
<dbReference type="AlphaFoldDB" id="A0A0J8CM07"/>
<organism evidence="1 2">
    <name type="scientific">Beta vulgaris subsp. vulgaris</name>
    <name type="common">Beet</name>
    <dbReference type="NCBI Taxonomy" id="3555"/>
    <lineage>
        <taxon>Eukaryota</taxon>
        <taxon>Viridiplantae</taxon>
        <taxon>Streptophyta</taxon>
        <taxon>Embryophyta</taxon>
        <taxon>Tracheophyta</taxon>
        <taxon>Spermatophyta</taxon>
        <taxon>Magnoliopsida</taxon>
        <taxon>eudicotyledons</taxon>
        <taxon>Gunneridae</taxon>
        <taxon>Pentapetalae</taxon>
        <taxon>Caryophyllales</taxon>
        <taxon>Chenopodiaceae</taxon>
        <taxon>Betoideae</taxon>
        <taxon>Beta</taxon>
    </lineage>
</organism>
<proteinExistence type="predicted"/>
<dbReference type="EMBL" id="KQ090081">
    <property type="protein sequence ID" value="KMT13058.1"/>
    <property type="molecule type" value="Genomic_DNA"/>
</dbReference>
<protein>
    <submittedName>
        <fullName evidence="1">Uncharacterized protein</fullName>
    </submittedName>
</protein>
<name>A0A0J8CM07_BETVV</name>
<dbReference type="Gramene" id="KMT13058">
    <property type="protein sequence ID" value="KMT13058"/>
    <property type="gene ID" value="BVRB_4g086960"/>
</dbReference>
<gene>
    <name evidence="1" type="ORF">BVRB_4g086960</name>
</gene>
<dbReference type="Proteomes" id="UP000035740">
    <property type="component" value="Chromosome 4"/>
</dbReference>